<dbReference type="PROSITE" id="PS50994">
    <property type="entry name" value="INTEGRASE"/>
    <property type="match status" value="1"/>
</dbReference>
<dbReference type="SUPFAM" id="SSF50630">
    <property type="entry name" value="Acid proteases"/>
    <property type="match status" value="1"/>
</dbReference>
<dbReference type="PROSITE" id="PS50175">
    <property type="entry name" value="ASP_PROT_RETROV"/>
    <property type="match status" value="1"/>
</dbReference>
<evidence type="ECO:0000259" key="16">
    <source>
        <dbReference type="PROSITE" id="PS50175"/>
    </source>
</evidence>
<gene>
    <name evidence="20" type="ORF">XNOV1_A008777</name>
</gene>
<dbReference type="PANTHER" id="PTHR37984:SF5">
    <property type="entry name" value="PROTEIN NYNRIN-LIKE"/>
    <property type="match status" value="1"/>
</dbReference>
<keyword evidence="21" id="KW-1185">Reference proteome</keyword>
<dbReference type="InterPro" id="IPR043128">
    <property type="entry name" value="Rev_trsase/Diguanyl_cyclase"/>
</dbReference>
<keyword evidence="12" id="KW-0233">DNA recombination</keyword>
<dbReference type="InterPro" id="IPR050951">
    <property type="entry name" value="Retrovirus_Pol_polyprotein"/>
</dbReference>
<feature type="region of interest" description="Disordered" evidence="15">
    <location>
        <begin position="1341"/>
        <end position="1374"/>
    </location>
</feature>
<evidence type="ECO:0000256" key="6">
    <source>
        <dbReference type="ARBA" id="ARBA00022759"/>
    </source>
</evidence>
<feature type="domain" description="RNase H type-1" evidence="18">
    <location>
        <begin position="791"/>
        <end position="942"/>
    </location>
</feature>
<keyword evidence="6" id="KW-0255">Endonuclease</keyword>
<dbReference type="EMBL" id="OY660870">
    <property type="protein sequence ID" value="CAJ1059832.1"/>
    <property type="molecule type" value="Genomic_DNA"/>
</dbReference>
<sequence length="1374" mass="153102">MLSMTVRDHALPFLVDTGATRSTVNQDIGPLSGRTMSVVGFSGVSQILSFTIPLPTHVAGQKLQHPYLVSPSVPVNLLGRDLLSRLNAQILCGQQGLTVTFPDGTEVLCAQGIGDTHQYLLRDTEPRFADIFWALLEPSQTGLYSCYLHWKPWILSVHPYMAPPDPLHLTLFYDREGNECYLEEFQNQLEGKTWQLHSGDILVGQQGVAAMVNLTREQQSWYNMSETAFPHISLALHPGHEARELGPMVKAAVLASDWSSSGLPGVLRSPSLKMFRIVSTTTDSALCTHELIPRDHGREKSDHPKAQELISSLPVSLWAEGPTDVGLIHCKPISFQLNTDSPVWVPQYPHKREAELGIQDTIEGLLDSGVLEPSNSCWNTPILPIEKKGTGQYRMAHDLRAINQILGTNTVPVPNPYVALNNLSPEQAWFTCIDLANAFFCLPLHENVRDIFSFTYQRRRLRYTRLPQGFALSPGIFNQVLKESLADLQLPDGTTVIQYVDDLLIASTTAESCLQATRALLLLLARHGFKVSQPKLQIARKQVSFLGRLLSQKGASLSPAHRTSILHHTKPDTVKAMLSFLGLVGYSRQYIPDFSTLTSPLRAMVTSAGMRNLNAKLTWSRNSEEAFIKLKQELAASAELALPDYARPFFLDVSETESVANGILFQKKGGERTVLMYLSVILDPTEKHQPTCTRHAAGVAKLINKSAHIVMGHTLHILTSHSVVAYVNSQTFTMSSTRQQKLARILEAPNLLFTHEGVNMAERLGEGVLHECAHRVEKEEKAREDLQSEPIPGARNLYTDGCCYRDEKEGLRAGFSVIEETPDGLKTVTAQKLNGPQSAQRAEVVAVIEALKAGKDQDINIYTDSAYAVHAAQVDLGQWMRAGYLTAKQEPIKHMDEMKELAKALWFPQKAAIIKCKGHDNSGSRVAMGNQAADSAAKAAAGYHEKLLLVRPDTETQMTKLSLTEISKEQDLASPEEKTVWKLRGAVLLEGTWRSPDGRLVLPPGLKDSIFSEAHGVGHAGISQMKVDLKEWWHPFLHDMLKEWVRHCTVCTHHNTRPTYKPGVGKFQLKTRPGKEIIIDFTDMVNSVRGYRYVLMCVDAFTGWPEAWPVKREDSKSVVKCLINHYIPQHGFPEEIRSDNGSHFKNQDLQYVEAMLGLKHGFGSVYHPQSQGKVERMNQTVKNRLSKICAHTGLNWVDALPLALMSIRSSVNRTTGHTPFELERGRPFPGPERALQNTDPPPSHMHQKDYYVQLQSVLSEFAKQVRDSKDGTKDGDLPITDWVLLRVIKRKWSEPRWTGPFQVTERTSHAVRLDGKGDTWFHLTQCAPAVTPQRSLKEVRQDLAAAAAGNQTKEPHTSRKDTGQNNPCNEKGTG</sequence>
<dbReference type="Pfam" id="PF00078">
    <property type="entry name" value="RVT_1"/>
    <property type="match status" value="1"/>
</dbReference>
<feature type="compositionally biased region" description="Basic and acidic residues" evidence="15">
    <location>
        <begin position="1353"/>
        <end position="1362"/>
    </location>
</feature>
<feature type="region of interest" description="Disordered" evidence="15">
    <location>
        <begin position="1215"/>
        <end position="1243"/>
    </location>
</feature>
<keyword evidence="13" id="KW-0511">Multifunctional enzyme</keyword>
<dbReference type="InterPro" id="IPR018061">
    <property type="entry name" value="Retropepsins"/>
</dbReference>
<keyword evidence="7" id="KW-0378">Hydrolase</keyword>
<dbReference type="SUPFAM" id="SSF53098">
    <property type="entry name" value="Ribonuclease H-like"/>
    <property type="match status" value="2"/>
</dbReference>
<evidence type="ECO:0000313" key="20">
    <source>
        <dbReference type="EMBL" id="CAJ1059832.1"/>
    </source>
</evidence>
<dbReference type="InterPro" id="IPR001584">
    <property type="entry name" value="Integrase_cat-core"/>
</dbReference>
<dbReference type="Pfam" id="PF17921">
    <property type="entry name" value="Integrase_H2C2"/>
    <property type="match status" value="1"/>
</dbReference>
<dbReference type="GO" id="GO:0003723">
    <property type="term" value="F:RNA binding"/>
    <property type="evidence" value="ECO:0007669"/>
    <property type="project" value="UniProtKB-KW"/>
</dbReference>
<evidence type="ECO:0000259" key="17">
    <source>
        <dbReference type="PROSITE" id="PS50878"/>
    </source>
</evidence>
<keyword evidence="9" id="KW-0694">RNA-binding</keyword>
<keyword evidence="3" id="KW-0808">Transferase</keyword>
<organism evidence="20 21">
    <name type="scientific">Xyrichtys novacula</name>
    <name type="common">Pearly razorfish</name>
    <name type="synonym">Hemipteronotus novacula</name>
    <dbReference type="NCBI Taxonomy" id="13765"/>
    <lineage>
        <taxon>Eukaryota</taxon>
        <taxon>Metazoa</taxon>
        <taxon>Chordata</taxon>
        <taxon>Craniata</taxon>
        <taxon>Vertebrata</taxon>
        <taxon>Euteleostomi</taxon>
        <taxon>Actinopterygii</taxon>
        <taxon>Neopterygii</taxon>
        <taxon>Teleostei</taxon>
        <taxon>Neoteleostei</taxon>
        <taxon>Acanthomorphata</taxon>
        <taxon>Eupercaria</taxon>
        <taxon>Labriformes</taxon>
        <taxon>Labridae</taxon>
        <taxon>Xyrichtys</taxon>
    </lineage>
</organism>
<evidence type="ECO:0000256" key="3">
    <source>
        <dbReference type="ARBA" id="ARBA00022679"/>
    </source>
</evidence>
<dbReference type="Pfam" id="PF17919">
    <property type="entry name" value="RT_RNaseH_2"/>
    <property type="match status" value="1"/>
</dbReference>
<dbReference type="Gene3D" id="2.40.70.10">
    <property type="entry name" value="Acid Proteases"/>
    <property type="match status" value="1"/>
</dbReference>
<evidence type="ECO:0000259" key="18">
    <source>
        <dbReference type="PROSITE" id="PS50879"/>
    </source>
</evidence>
<evidence type="ECO:0000256" key="8">
    <source>
        <dbReference type="ARBA" id="ARBA00022842"/>
    </source>
</evidence>
<dbReference type="EC" id="3.1.26.4" evidence="2"/>
<evidence type="ECO:0000256" key="12">
    <source>
        <dbReference type="ARBA" id="ARBA00023172"/>
    </source>
</evidence>
<dbReference type="SUPFAM" id="SSF56672">
    <property type="entry name" value="DNA/RNA polymerases"/>
    <property type="match status" value="1"/>
</dbReference>
<evidence type="ECO:0000256" key="10">
    <source>
        <dbReference type="ARBA" id="ARBA00022908"/>
    </source>
</evidence>
<dbReference type="Gene3D" id="3.30.420.10">
    <property type="entry name" value="Ribonuclease H-like superfamily/Ribonuclease H"/>
    <property type="match status" value="2"/>
</dbReference>
<dbReference type="InterPro" id="IPR036397">
    <property type="entry name" value="RNaseH_sf"/>
</dbReference>
<dbReference type="GO" id="GO:0006310">
    <property type="term" value="P:DNA recombination"/>
    <property type="evidence" value="ECO:0007669"/>
    <property type="project" value="UniProtKB-KW"/>
</dbReference>
<evidence type="ECO:0000256" key="2">
    <source>
        <dbReference type="ARBA" id="ARBA00012180"/>
    </source>
</evidence>
<evidence type="ECO:0000256" key="1">
    <source>
        <dbReference type="ARBA" id="ARBA00010879"/>
    </source>
</evidence>
<dbReference type="InterPro" id="IPR041577">
    <property type="entry name" value="RT_RNaseH_2"/>
</dbReference>
<dbReference type="InterPro" id="IPR043502">
    <property type="entry name" value="DNA/RNA_pol_sf"/>
</dbReference>
<dbReference type="Gene3D" id="2.30.30.850">
    <property type="match status" value="1"/>
</dbReference>
<dbReference type="Pfam" id="PF00665">
    <property type="entry name" value="rve"/>
    <property type="match status" value="1"/>
</dbReference>
<evidence type="ECO:0000256" key="11">
    <source>
        <dbReference type="ARBA" id="ARBA00022918"/>
    </source>
</evidence>
<dbReference type="Gene3D" id="3.30.70.270">
    <property type="match status" value="2"/>
</dbReference>
<dbReference type="PANTHER" id="PTHR37984">
    <property type="entry name" value="PROTEIN CBG26694"/>
    <property type="match status" value="1"/>
</dbReference>
<feature type="domain" description="Reverse transcriptase" evidence="17">
    <location>
        <begin position="366"/>
        <end position="550"/>
    </location>
</feature>
<dbReference type="InterPro" id="IPR041588">
    <property type="entry name" value="Integrase_H2C2"/>
</dbReference>
<feature type="domain" description="Integrase catalytic" evidence="19">
    <location>
        <begin position="1069"/>
        <end position="1227"/>
    </location>
</feature>
<evidence type="ECO:0000313" key="21">
    <source>
        <dbReference type="Proteomes" id="UP001178508"/>
    </source>
</evidence>
<dbReference type="GO" id="GO:0004523">
    <property type="term" value="F:RNA-DNA hybrid ribonuclease activity"/>
    <property type="evidence" value="ECO:0007669"/>
    <property type="project" value="UniProtKB-EC"/>
</dbReference>
<feature type="domain" description="Peptidase A2" evidence="16">
    <location>
        <begin position="11"/>
        <end position="82"/>
    </location>
</feature>
<dbReference type="GO" id="GO:0003964">
    <property type="term" value="F:RNA-directed DNA polymerase activity"/>
    <property type="evidence" value="ECO:0007669"/>
    <property type="project" value="UniProtKB-KW"/>
</dbReference>
<dbReference type="Gene3D" id="3.10.20.370">
    <property type="match status" value="1"/>
</dbReference>
<keyword evidence="8" id="KW-0460">Magnesium</keyword>
<dbReference type="GO" id="GO:0004190">
    <property type="term" value="F:aspartic-type endopeptidase activity"/>
    <property type="evidence" value="ECO:0007669"/>
    <property type="project" value="InterPro"/>
</dbReference>
<dbReference type="InterPro" id="IPR021109">
    <property type="entry name" value="Peptidase_aspartic_dom_sf"/>
</dbReference>
<dbReference type="InterPro" id="IPR001995">
    <property type="entry name" value="Peptidase_A2_cat"/>
</dbReference>
<evidence type="ECO:0000256" key="5">
    <source>
        <dbReference type="ARBA" id="ARBA00022722"/>
    </source>
</evidence>
<evidence type="ECO:0000256" key="14">
    <source>
        <dbReference type="ARBA" id="ARBA00039658"/>
    </source>
</evidence>
<protein>
    <recommendedName>
        <fullName evidence="14">Gypsy retrotransposon integrase-like protein 1</fullName>
        <ecNumber evidence="2">3.1.26.4</ecNumber>
    </recommendedName>
</protein>
<evidence type="ECO:0000256" key="9">
    <source>
        <dbReference type="ARBA" id="ARBA00022884"/>
    </source>
</evidence>
<keyword evidence="10" id="KW-0229">DNA integration</keyword>
<dbReference type="Pfam" id="PF00075">
    <property type="entry name" value="RNase_H"/>
    <property type="match status" value="1"/>
</dbReference>
<evidence type="ECO:0000256" key="15">
    <source>
        <dbReference type="SAM" id="MobiDB-lite"/>
    </source>
</evidence>
<comment type="similarity">
    <text evidence="1">Belongs to the beta type-B retroviral polymerase family. HERV class-II K(HML-2) pol subfamily.</text>
</comment>
<dbReference type="Proteomes" id="UP001178508">
    <property type="component" value="Chromosome 7"/>
</dbReference>
<evidence type="ECO:0000256" key="13">
    <source>
        <dbReference type="ARBA" id="ARBA00023268"/>
    </source>
</evidence>
<evidence type="ECO:0000259" key="19">
    <source>
        <dbReference type="PROSITE" id="PS50994"/>
    </source>
</evidence>
<dbReference type="InterPro" id="IPR000477">
    <property type="entry name" value="RT_dom"/>
</dbReference>
<dbReference type="Gene3D" id="1.10.340.70">
    <property type="match status" value="1"/>
</dbReference>
<dbReference type="GO" id="GO:0006508">
    <property type="term" value="P:proteolysis"/>
    <property type="evidence" value="ECO:0007669"/>
    <property type="project" value="InterPro"/>
</dbReference>
<dbReference type="PROSITE" id="PS50879">
    <property type="entry name" value="RNASE_H_1"/>
    <property type="match status" value="1"/>
</dbReference>
<dbReference type="Pfam" id="PF00077">
    <property type="entry name" value="RVP"/>
    <property type="match status" value="1"/>
</dbReference>
<dbReference type="Gene3D" id="3.10.10.10">
    <property type="entry name" value="HIV Type 1 Reverse Transcriptase, subunit A, domain 1"/>
    <property type="match status" value="1"/>
</dbReference>
<keyword evidence="5" id="KW-0540">Nuclease</keyword>
<dbReference type="InterPro" id="IPR012337">
    <property type="entry name" value="RNaseH-like_sf"/>
</dbReference>
<dbReference type="GO" id="GO:0015074">
    <property type="term" value="P:DNA integration"/>
    <property type="evidence" value="ECO:0007669"/>
    <property type="project" value="UniProtKB-KW"/>
</dbReference>
<dbReference type="InterPro" id="IPR002156">
    <property type="entry name" value="RNaseH_domain"/>
</dbReference>
<name>A0AAV1FF65_XYRNO</name>
<evidence type="ECO:0000256" key="7">
    <source>
        <dbReference type="ARBA" id="ARBA00022801"/>
    </source>
</evidence>
<proteinExistence type="inferred from homology"/>
<dbReference type="PROSITE" id="PS00141">
    <property type="entry name" value="ASP_PROTEASE"/>
    <property type="match status" value="1"/>
</dbReference>
<keyword evidence="4" id="KW-0548">Nucleotidyltransferase</keyword>
<dbReference type="InterPro" id="IPR001969">
    <property type="entry name" value="Aspartic_peptidase_AS"/>
</dbReference>
<reference evidence="20" key="1">
    <citation type="submission" date="2023-08" db="EMBL/GenBank/DDBJ databases">
        <authorList>
            <person name="Alioto T."/>
            <person name="Alioto T."/>
            <person name="Gomez Garrido J."/>
        </authorList>
    </citation>
    <scope>NUCLEOTIDE SEQUENCE</scope>
</reference>
<evidence type="ECO:0000256" key="4">
    <source>
        <dbReference type="ARBA" id="ARBA00022695"/>
    </source>
</evidence>
<keyword evidence="11" id="KW-0695">RNA-directed DNA polymerase</keyword>
<accession>A0AAV1FF65</accession>
<dbReference type="PROSITE" id="PS50878">
    <property type="entry name" value="RT_POL"/>
    <property type="match status" value="1"/>
</dbReference>